<organism evidence="2 3">
    <name type="scientific">Persicobacter diffluens</name>
    <dbReference type="NCBI Taxonomy" id="981"/>
    <lineage>
        <taxon>Bacteria</taxon>
        <taxon>Pseudomonadati</taxon>
        <taxon>Bacteroidota</taxon>
        <taxon>Cytophagia</taxon>
        <taxon>Cytophagales</taxon>
        <taxon>Persicobacteraceae</taxon>
        <taxon>Persicobacter</taxon>
    </lineage>
</organism>
<comment type="caution">
    <text evidence="2">The sequence shown here is derived from an EMBL/GenBank/DDBJ whole genome shotgun (WGS) entry which is preliminary data.</text>
</comment>
<sequence>MKNFILLALLLCNSVSLYAQKNLQMGPMIKIDKEKYWADLEHISTTAKGSYFVLVPIEKLVHTTGIVIGSKHAELLGRFNPQTMVIEQVAPIPDLPDMNSKLEFVVQQGESIITYLSVKDKRKDKIRLFAQKINSKNLAPNGRAKEVLAVDFPEDKFKHINFTHEFSPDKSQLLVSYSLTDKKNYLVSFGYLVLDDQQTATNRWAKSFQMEDGIYSMDQFRIANDGTVYLLTTYYPNKKMVKKSTDLEKNGLLSNSRSFVIEPNFEHRLISFGQGDQLTITPISYQDKFLITTDIITTAQGLMAMSFFGAHESTVPEGMVVLSMNKKGEVLQQDAQVLPGSFSKPSNEKNKTKGFLSTGKRFRDYRFTLNEVLYKSDGGYVFSGERTMTHVISHKDGSGNVTLEQIDHTDDIALLDISAQGKINAFHRIEKAQEASGVAGLMASYKLMEQNGQLFCFFTELNKKTVKWGKWTKTEAIMVRIDQNGQMNRSVLFDADQADVTIKANDTFLTDRGDFVFLGAKNIKNWRFIRYNPDSKLRAEIEDEE</sequence>
<dbReference type="AlphaFoldDB" id="A0AAN4VY05"/>
<keyword evidence="3" id="KW-1185">Reference proteome</keyword>
<dbReference type="RefSeq" id="WP_338236652.1">
    <property type="nucleotide sequence ID" value="NZ_BQKE01000001.1"/>
</dbReference>
<gene>
    <name evidence="2" type="ORF">PEDI_15750</name>
</gene>
<protein>
    <recommendedName>
        <fullName evidence="4">Phytase-like domain-containing protein</fullName>
    </recommendedName>
</protein>
<reference evidence="2 3" key="1">
    <citation type="submission" date="2021-12" db="EMBL/GenBank/DDBJ databases">
        <title>Genome sequencing of bacteria with rrn-lacking chromosome and rrn-plasmid.</title>
        <authorList>
            <person name="Anda M."/>
            <person name="Iwasaki W."/>
        </authorList>
    </citation>
    <scope>NUCLEOTIDE SEQUENCE [LARGE SCALE GENOMIC DNA]</scope>
    <source>
        <strain evidence="2 3">NBRC 15940</strain>
    </source>
</reference>
<evidence type="ECO:0008006" key="4">
    <source>
        <dbReference type="Google" id="ProtNLM"/>
    </source>
</evidence>
<feature type="signal peptide" evidence="1">
    <location>
        <begin position="1"/>
        <end position="19"/>
    </location>
</feature>
<dbReference type="EMBL" id="BQKE01000001">
    <property type="protein sequence ID" value="GJM61023.1"/>
    <property type="molecule type" value="Genomic_DNA"/>
</dbReference>
<proteinExistence type="predicted"/>
<feature type="chain" id="PRO_5042832438" description="Phytase-like domain-containing protein" evidence="1">
    <location>
        <begin position="20"/>
        <end position="545"/>
    </location>
</feature>
<accession>A0AAN4VY05</accession>
<evidence type="ECO:0000313" key="3">
    <source>
        <dbReference type="Proteomes" id="UP001310022"/>
    </source>
</evidence>
<name>A0AAN4VY05_9BACT</name>
<evidence type="ECO:0000313" key="2">
    <source>
        <dbReference type="EMBL" id="GJM61023.1"/>
    </source>
</evidence>
<dbReference type="Proteomes" id="UP001310022">
    <property type="component" value="Unassembled WGS sequence"/>
</dbReference>
<evidence type="ECO:0000256" key="1">
    <source>
        <dbReference type="SAM" id="SignalP"/>
    </source>
</evidence>
<keyword evidence="1" id="KW-0732">Signal</keyword>